<dbReference type="InterPro" id="IPR005802">
    <property type="entry name" value="ADC_synth_comp_1"/>
</dbReference>
<accession>A0A495VE84</accession>
<dbReference type="Proteomes" id="UP000274556">
    <property type="component" value="Unassembled WGS sequence"/>
</dbReference>
<evidence type="ECO:0000256" key="1">
    <source>
        <dbReference type="ARBA" id="ARBA00013139"/>
    </source>
</evidence>
<dbReference type="PANTHER" id="PTHR11236:SF50">
    <property type="entry name" value="AMINODEOXYCHORISMATE SYNTHASE COMPONENT 1"/>
    <property type="match status" value="1"/>
</dbReference>
<dbReference type="InterPro" id="IPR015890">
    <property type="entry name" value="Chorismate_C"/>
</dbReference>
<dbReference type="PRINTS" id="PR00095">
    <property type="entry name" value="ANTSNTHASEI"/>
</dbReference>
<dbReference type="EMBL" id="RBXL01000001">
    <property type="protein sequence ID" value="RKT47120.1"/>
    <property type="molecule type" value="Genomic_DNA"/>
</dbReference>
<comment type="caution">
    <text evidence="5">The sequence shown here is derived from an EMBL/GenBank/DDBJ whole genome shotgun (WGS) entry which is preliminary data.</text>
</comment>
<evidence type="ECO:0000313" key="6">
    <source>
        <dbReference type="Proteomes" id="UP000274556"/>
    </source>
</evidence>
<dbReference type="SUPFAM" id="SSF56322">
    <property type="entry name" value="ADC synthase"/>
    <property type="match status" value="1"/>
</dbReference>
<keyword evidence="6" id="KW-1185">Reference proteome</keyword>
<dbReference type="EC" id="2.6.1.85" evidence="1"/>
<dbReference type="NCBIfam" id="TIGR00553">
    <property type="entry name" value="pabB"/>
    <property type="match status" value="1"/>
</dbReference>
<evidence type="ECO:0000259" key="3">
    <source>
        <dbReference type="Pfam" id="PF00425"/>
    </source>
</evidence>
<sequence>MTTPLIRDVPYRPDSSVLFEALASRAWPVFLDSGRPTCTQGRYDILTAEPNATLVTRGLRTELRDAHGMRASLADPFALLGETLGARRPRIPGMPFRGGAIGYFAYDLARRLERLPSLAEDAEGIPDMAVGIYDWALVVDHARRRSRLVAHDEACLDEWLARLAPALSGRRSTRAPSAFRVLDRVRSNLGHGEYLTAVARIKHYLREGDCYQVNLAQRFAVPAEGDPWHAYKGLRIANAAPFGAYLATPDCHILCSSPERFLSVCGDRVETKPIKGTRPRGGDPVEDRMLAQALRNSVKDRAENLMIVDLLRNDLGKVCAIGSVHVPTLFAIESYARVHHLVSTVRGRLAKGRTALDLLRACFPGGSITGAPKLRAMEIIEELEPQRRGVYCGSIGYLGYDGTMDTNIAIRTLVHSAGVTRLWAGGGIVADSDPEAEYRETYDKAAPLLDLLERLRLDHVGS</sequence>
<dbReference type="Pfam" id="PF00425">
    <property type="entry name" value="Chorismate_bind"/>
    <property type="match status" value="1"/>
</dbReference>
<evidence type="ECO:0000259" key="4">
    <source>
        <dbReference type="Pfam" id="PF04715"/>
    </source>
</evidence>
<dbReference type="OrthoDB" id="9803598at2"/>
<feature type="domain" description="Anthranilate synthase component I N-terminal" evidence="4">
    <location>
        <begin position="18"/>
        <end position="145"/>
    </location>
</feature>
<name>A0A495VE84_9GAMM</name>
<feature type="domain" description="Chorismate-utilising enzyme C-terminal" evidence="3">
    <location>
        <begin position="193"/>
        <end position="444"/>
    </location>
</feature>
<dbReference type="InterPro" id="IPR005801">
    <property type="entry name" value="ADC_synthase"/>
</dbReference>
<dbReference type="PANTHER" id="PTHR11236">
    <property type="entry name" value="AMINOBENZOATE/ANTHRANILATE SYNTHASE"/>
    <property type="match status" value="1"/>
</dbReference>
<dbReference type="Gene3D" id="3.60.120.10">
    <property type="entry name" value="Anthranilate synthase"/>
    <property type="match status" value="1"/>
</dbReference>
<dbReference type="GO" id="GO:0000162">
    <property type="term" value="P:L-tryptophan biosynthetic process"/>
    <property type="evidence" value="ECO:0007669"/>
    <property type="project" value="TreeGrafter"/>
</dbReference>
<dbReference type="InterPro" id="IPR006805">
    <property type="entry name" value="Anth_synth_I_N"/>
</dbReference>
<dbReference type="GO" id="GO:0046820">
    <property type="term" value="F:4-amino-4-deoxychorismate synthase activity"/>
    <property type="evidence" value="ECO:0007669"/>
    <property type="project" value="UniProtKB-EC"/>
</dbReference>
<dbReference type="InterPro" id="IPR019999">
    <property type="entry name" value="Anth_synth_I-like"/>
</dbReference>
<dbReference type="RefSeq" id="WP_120799136.1">
    <property type="nucleotide sequence ID" value="NZ_RBXL01000001.1"/>
</dbReference>
<gene>
    <name evidence="5" type="ORF">BDD21_4675</name>
</gene>
<dbReference type="Pfam" id="PF04715">
    <property type="entry name" value="Anth_synt_I_N"/>
    <property type="match status" value="1"/>
</dbReference>
<evidence type="ECO:0000256" key="2">
    <source>
        <dbReference type="ARBA" id="ARBA00022679"/>
    </source>
</evidence>
<organism evidence="5 6">
    <name type="scientific">Thiocapsa rosea</name>
    <dbReference type="NCBI Taxonomy" id="69360"/>
    <lineage>
        <taxon>Bacteria</taxon>
        <taxon>Pseudomonadati</taxon>
        <taxon>Pseudomonadota</taxon>
        <taxon>Gammaproteobacteria</taxon>
        <taxon>Chromatiales</taxon>
        <taxon>Chromatiaceae</taxon>
        <taxon>Thiocapsa</taxon>
    </lineage>
</organism>
<evidence type="ECO:0000313" key="5">
    <source>
        <dbReference type="EMBL" id="RKT47120.1"/>
    </source>
</evidence>
<reference evidence="5 6" key="1">
    <citation type="submission" date="2018-10" db="EMBL/GenBank/DDBJ databases">
        <title>Genomic Encyclopedia of Archaeal and Bacterial Type Strains, Phase II (KMG-II): from individual species to whole genera.</title>
        <authorList>
            <person name="Goeker M."/>
        </authorList>
    </citation>
    <scope>NUCLEOTIDE SEQUENCE [LARGE SCALE GENOMIC DNA]</scope>
    <source>
        <strain evidence="5 6">DSM 235</strain>
    </source>
</reference>
<dbReference type="GO" id="GO:0009396">
    <property type="term" value="P:folic acid-containing compound biosynthetic process"/>
    <property type="evidence" value="ECO:0007669"/>
    <property type="project" value="InterPro"/>
</dbReference>
<proteinExistence type="predicted"/>
<keyword evidence="2" id="KW-0808">Transferase</keyword>
<protein>
    <recommendedName>
        <fullName evidence="1">aminodeoxychorismate synthase</fullName>
        <ecNumber evidence="1">2.6.1.85</ecNumber>
    </recommendedName>
</protein>
<dbReference type="AlphaFoldDB" id="A0A495VE84"/>